<dbReference type="CDD" id="cd09274">
    <property type="entry name" value="RNase_HI_RT_Ty3"/>
    <property type="match status" value="1"/>
</dbReference>
<dbReference type="InterPro" id="IPR043502">
    <property type="entry name" value="DNA/RNA_pol_sf"/>
</dbReference>
<keyword evidence="5" id="KW-0378">Hydrolase</keyword>
<keyword evidence="2" id="KW-0548">Nucleotidyltransferase</keyword>
<dbReference type="SUPFAM" id="SSF54160">
    <property type="entry name" value="Chromo domain-like"/>
    <property type="match status" value="1"/>
</dbReference>
<dbReference type="InterPro" id="IPR043128">
    <property type="entry name" value="Rev_trsase/Diguanyl_cyclase"/>
</dbReference>
<evidence type="ECO:0000313" key="11">
    <source>
        <dbReference type="Proteomes" id="UP000030744"/>
    </source>
</evidence>
<dbReference type="InterPro" id="IPR050951">
    <property type="entry name" value="Retrovirus_Pol_polyprotein"/>
</dbReference>
<evidence type="ECO:0000313" key="10">
    <source>
        <dbReference type="EMBL" id="CDJ31924.1"/>
    </source>
</evidence>
<dbReference type="VEuPathDB" id="ToxoDB:EMH_0010710"/>
<keyword evidence="7" id="KW-0175">Coiled coil</keyword>
<feature type="coiled-coil region" evidence="7">
    <location>
        <begin position="67"/>
        <end position="94"/>
    </location>
</feature>
<evidence type="ECO:0000256" key="8">
    <source>
        <dbReference type="SAM" id="MobiDB-lite"/>
    </source>
</evidence>
<dbReference type="GO" id="GO:0016787">
    <property type="term" value="F:hydrolase activity"/>
    <property type="evidence" value="ECO:0007669"/>
    <property type="project" value="UniProtKB-KW"/>
</dbReference>
<dbReference type="InterPro" id="IPR000953">
    <property type="entry name" value="Chromo/chromo_shadow_dom"/>
</dbReference>
<protein>
    <recommendedName>
        <fullName evidence="9">Chromo domain-containing protein</fullName>
    </recommendedName>
</protein>
<keyword evidence="3" id="KW-0540">Nuclease</keyword>
<dbReference type="RefSeq" id="XP_013354489.1">
    <property type="nucleotide sequence ID" value="XM_013499035.1"/>
</dbReference>
<organism evidence="10 11">
    <name type="scientific">Eimeria mitis</name>
    <dbReference type="NCBI Taxonomy" id="44415"/>
    <lineage>
        <taxon>Eukaryota</taxon>
        <taxon>Sar</taxon>
        <taxon>Alveolata</taxon>
        <taxon>Apicomplexa</taxon>
        <taxon>Conoidasida</taxon>
        <taxon>Coccidia</taxon>
        <taxon>Eucoccidiorida</taxon>
        <taxon>Eimeriorina</taxon>
        <taxon>Eimeriidae</taxon>
        <taxon>Eimeria</taxon>
    </lineage>
</organism>
<evidence type="ECO:0000256" key="5">
    <source>
        <dbReference type="ARBA" id="ARBA00022801"/>
    </source>
</evidence>
<dbReference type="InterPro" id="IPR041373">
    <property type="entry name" value="RT_RNaseH"/>
</dbReference>
<keyword evidence="1" id="KW-0808">Transferase</keyword>
<dbReference type="PANTHER" id="PTHR37984:SF5">
    <property type="entry name" value="PROTEIN NYNRIN-LIKE"/>
    <property type="match status" value="1"/>
</dbReference>
<dbReference type="PANTHER" id="PTHR37984">
    <property type="entry name" value="PROTEIN CBG26694"/>
    <property type="match status" value="1"/>
</dbReference>
<dbReference type="GO" id="GO:0003964">
    <property type="term" value="F:RNA-directed DNA polymerase activity"/>
    <property type="evidence" value="ECO:0007669"/>
    <property type="project" value="UniProtKB-KW"/>
</dbReference>
<reference evidence="10" key="2">
    <citation type="submission" date="2013-10" db="EMBL/GenBank/DDBJ databases">
        <authorList>
            <person name="Aslett M."/>
        </authorList>
    </citation>
    <scope>NUCLEOTIDE SEQUENCE [LARGE SCALE GENOMIC DNA]</scope>
    <source>
        <strain evidence="10">Houghton</strain>
    </source>
</reference>
<evidence type="ECO:0000256" key="4">
    <source>
        <dbReference type="ARBA" id="ARBA00022759"/>
    </source>
</evidence>
<dbReference type="Gene3D" id="3.30.420.10">
    <property type="entry name" value="Ribonuclease H-like superfamily/Ribonuclease H"/>
    <property type="match status" value="1"/>
</dbReference>
<dbReference type="GeneID" id="25376042"/>
<dbReference type="SUPFAM" id="SSF56672">
    <property type="entry name" value="DNA/RNA polymerases"/>
    <property type="match status" value="1"/>
</dbReference>
<sequence>MCDLPVLRREGERPMEYTGKGETDKTDADLAYEELAKQVAKMTAEEAAVFVRTPSKRYKAKHRKTGRIKIKELIDQARENAKELKGAIQGLNCIVELPEIEVDLDRRRPIAKQGYIIGAMVQQRGNTREWKRVANGPGKQENFEDKKESPWPNAILEFTEFDKWIEGVDGIKPAADKVEAINLWPEDLANETQVRQFLGTVNYCRMFMGPRYADLARPLVDLTLLEQEERPVGFLSQVMTHAQQKYSIYDQELLALITALDKWQHLLRVAEVTAYTDHQALTFLQRNNSQKPLRGRTARWLDFLAKFPNLKITYLQGARNKVADAMSRHPQHVNDESLRPAQLLASLLQQPAGAGVHPRYSTRLTTGSVPPTDFRAMMGRRSASSSQRRDGTESQTSSRVSAESIDDSVQDASSSRDSTDDTLNSAVPSSDAQPTSFKSAEIRAETLSAPEHLSAQRWREAYDRCSQFRDIVAEAMRKGEEEFVHQLQGRRASKTISQKPAGLLQPLLIPSRRWSHTDESEWERLLPALELAYNTTSHSSTELSPFEVMIGQNPVTAGDIDIVGDLAPKVTPPMKKLIPDRPRDPLMQSKEAAVGWLPLTDKEGNSTDIYEVDYILNQRGSGKDVQYLVKWRGAPEDRATWEPASNLTNCSALLRAWRRYYNKVRSAQENRVA</sequence>
<dbReference type="SMART" id="SM00298">
    <property type="entry name" value="CHROMO"/>
    <property type="match status" value="1"/>
</dbReference>
<accession>U6K2N4</accession>
<dbReference type="InterPro" id="IPR036397">
    <property type="entry name" value="RNaseH_sf"/>
</dbReference>
<feature type="domain" description="Chromo" evidence="9">
    <location>
        <begin position="610"/>
        <end position="669"/>
    </location>
</feature>
<evidence type="ECO:0000256" key="6">
    <source>
        <dbReference type="ARBA" id="ARBA00022918"/>
    </source>
</evidence>
<reference evidence="10" key="1">
    <citation type="submission" date="2013-10" db="EMBL/GenBank/DDBJ databases">
        <title>Genomic analysis of the causative agents of coccidiosis in chickens.</title>
        <authorList>
            <person name="Reid A.J."/>
            <person name="Blake D."/>
            <person name="Billington K."/>
            <person name="Browne H."/>
            <person name="Dunn M."/>
            <person name="Hung S."/>
            <person name="Kawahara F."/>
            <person name="Miranda-Saavedra D."/>
            <person name="Mourier T."/>
            <person name="Nagra H."/>
            <person name="Otto T.D."/>
            <person name="Rawlings N."/>
            <person name="Sanchez A."/>
            <person name="Sanders M."/>
            <person name="Subramaniam C."/>
            <person name="Tay Y."/>
            <person name="Dear P."/>
            <person name="Doerig C."/>
            <person name="Gruber A."/>
            <person name="Parkinson J."/>
            <person name="Shirley M."/>
            <person name="Wan K.L."/>
            <person name="Berriman M."/>
            <person name="Tomley F."/>
            <person name="Pain A."/>
        </authorList>
    </citation>
    <scope>NUCLEOTIDE SEQUENCE [LARGE SCALE GENOMIC DNA]</scope>
    <source>
        <strain evidence="10">Houghton</strain>
    </source>
</reference>
<feature type="region of interest" description="Disordered" evidence="8">
    <location>
        <begin position="354"/>
        <end position="438"/>
    </location>
</feature>
<dbReference type="Gene3D" id="3.30.70.270">
    <property type="match status" value="1"/>
</dbReference>
<keyword evidence="11" id="KW-1185">Reference proteome</keyword>
<keyword evidence="4" id="KW-0255">Endonuclease</keyword>
<evidence type="ECO:0000256" key="3">
    <source>
        <dbReference type="ARBA" id="ARBA00022722"/>
    </source>
</evidence>
<proteinExistence type="predicted"/>
<dbReference type="EMBL" id="HG683691">
    <property type="protein sequence ID" value="CDJ31924.1"/>
    <property type="molecule type" value="Genomic_DNA"/>
</dbReference>
<gene>
    <name evidence="10" type="ORF">EMH_0010710</name>
</gene>
<dbReference type="InterPro" id="IPR016197">
    <property type="entry name" value="Chromo-like_dom_sf"/>
</dbReference>
<dbReference type="Pfam" id="PF00385">
    <property type="entry name" value="Chromo"/>
    <property type="match status" value="1"/>
</dbReference>
<dbReference type="PROSITE" id="PS50013">
    <property type="entry name" value="CHROMO_2"/>
    <property type="match status" value="1"/>
</dbReference>
<dbReference type="GO" id="GO:0004519">
    <property type="term" value="F:endonuclease activity"/>
    <property type="evidence" value="ECO:0007669"/>
    <property type="project" value="UniProtKB-KW"/>
</dbReference>
<evidence type="ECO:0000256" key="1">
    <source>
        <dbReference type="ARBA" id="ARBA00022679"/>
    </source>
</evidence>
<evidence type="ECO:0000256" key="7">
    <source>
        <dbReference type="SAM" id="Coils"/>
    </source>
</evidence>
<dbReference type="CDD" id="cd00024">
    <property type="entry name" value="CD_CSD"/>
    <property type="match status" value="1"/>
</dbReference>
<dbReference type="Pfam" id="PF17917">
    <property type="entry name" value="RT_RNaseH"/>
    <property type="match status" value="1"/>
</dbReference>
<dbReference type="AlphaFoldDB" id="U6K2N4"/>
<dbReference type="Gene3D" id="2.40.50.40">
    <property type="match status" value="1"/>
</dbReference>
<keyword evidence="6" id="KW-0695">RNA-directed DNA polymerase</keyword>
<feature type="compositionally biased region" description="Polar residues" evidence="8">
    <location>
        <begin position="423"/>
        <end position="438"/>
    </location>
</feature>
<name>U6K2N4_9EIME</name>
<dbReference type="OrthoDB" id="2202254at2759"/>
<dbReference type="InterPro" id="IPR023780">
    <property type="entry name" value="Chromo_domain"/>
</dbReference>
<evidence type="ECO:0000259" key="9">
    <source>
        <dbReference type="PROSITE" id="PS50013"/>
    </source>
</evidence>
<dbReference type="GO" id="GO:0003676">
    <property type="term" value="F:nucleic acid binding"/>
    <property type="evidence" value="ECO:0007669"/>
    <property type="project" value="InterPro"/>
</dbReference>
<evidence type="ECO:0000256" key="2">
    <source>
        <dbReference type="ARBA" id="ARBA00022695"/>
    </source>
</evidence>
<dbReference type="Proteomes" id="UP000030744">
    <property type="component" value="Unassembled WGS sequence"/>
</dbReference>